<comment type="catalytic activity">
    <reaction evidence="3 4">
        <text>N-[(R)-4-phosphopantothenoyl]-L-cysteine + H(+) = (R)-4'-phosphopantetheine + CO2</text>
        <dbReference type="Rhea" id="RHEA:16793"/>
        <dbReference type="ChEBI" id="CHEBI:15378"/>
        <dbReference type="ChEBI" id="CHEBI:16526"/>
        <dbReference type="ChEBI" id="CHEBI:59458"/>
        <dbReference type="ChEBI" id="CHEBI:61723"/>
        <dbReference type="EC" id="4.1.1.36"/>
    </reaction>
</comment>
<dbReference type="InterPro" id="IPR035929">
    <property type="entry name" value="CoaB-like_sf"/>
</dbReference>
<comment type="cofactor">
    <cofactor evidence="3">
        <name>FMN</name>
        <dbReference type="ChEBI" id="CHEBI:58210"/>
    </cofactor>
    <text evidence="3">Binds 1 FMN per subunit.</text>
</comment>
<dbReference type="NCBIfam" id="TIGR00521">
    <property type="entry name" value="coaBC_dfp"/>
    <property type="match status" value="1"/>
</dbReference>
<gene>
    <name evidence="3" type="primary">coaBC</name>
    <name evidence="7" type="ORF">EV215_1986</name>
</gene>
<dbReference type="EMBL" id="SOBG01000010">
    <property type="protein sequence ID" value="TDT67429.1"/>
    <property type="molecule type" value="Genomic_DNA"/>
</dbReference>
<feature type="region of interest" description="Phosphopantothenoylcysteine decarboxylase" evidence="3">
    <location>
        <begin position="1"/>
        <end position="200"/>
    </location>
</feature>
<dbReference type="InterPro" id="IPR007085">
    <property type="entry name" value="DNA/pantothenate-metab_flavo_C"/>
</dbReference>
<feature type="binding site" evidence="3">
    <location>
        <position position="299"/>
    </location>
    <ligand>
        <name>CTP</name>
        <dbReference type="ChEBI" id="CHEBI:37563"/>
    </ligand>
</feature>
<sequence length="402" mass="45320">MYNETLSVFVIQGDNMKNILIGVTGGISAYKSANIISKLKKKGYNIKVIMTKNATEIITPLTLETLARDRVVIDMWEKKSNYDVEHISLAEWADLILVAPATYNIIGKIANGIADDMLSTVISAAKAPIYFAIAMNVNMYENPILHENISKLKNYGYNFIDSDEGFLACNTTGKGRLRNEDEIIKIVETHFNYKILSGKKILITAGRTEEKIDPIRYLSNKSSGKMGYSIAKYAKELGAEVILIAGPNSQEDIKGITTIKVNTALQMYEKVFEYYSNVDTVFAVAAVADYRAKDISKNKIKKNDENLVIELVRNPDILFEMGKQKENQLLIGFCAESENLIENAYKKLEKKNLDYIIANHTTYFSSNKNKVVLIDKNKNNIEFDEANKEEIAKKLLNKIFNI</sequence>
<comment type="caution">
    <text evidence="3">Lacks conserved residue(s) required for the propagation of feature annotation.</text>
</comment>
<comment type="similarity">
    <text evidence="3 4">In the C-terminal section; belongs to the PPC synthetase family.</text>
</comment>
<dbReference type="GO" id="GO:0071513">
    <property type="term" value="C:phosphopantothenoylcysteine decarboxylase complex"/>
    <property type="evidence" value="ECO:0007669"/>
    <property type="project" value="TreeGrafter"/>
</dbReference>
<dbReference type="InterPro" id="IPR005252">
    <property type="entry name" value="CoaBC"/>
</dbReference>
<dbReference type="EC" id="6.3.2.5" evidence="3"/>
<keyword evidence="3" id="KW-0511">Multifunctional enzyme</keyword>
<organism evidence="7 8">
    <name type="scientific">Hypnocyclicus thermotrophus</name>
    <dbReference type="NCBI Taxonomy" id="1627895"/>
    <lineage>
        <taxon>Bacteria</taxon>
        <taxon>Fusobacteriati</taxon>
        <taxon>Fusobacteriota</taxon>
        <taxon>Fusobacteriia</taxon>
        <taxon>Fusobacteriales</taxon>
        <taxon>Fusobacteriaceae</taxon>
        <taxon>Hypnocyclicus</taxon>
    </lineage>
</organism>
<name>A0AA46I4V0_9FUSO</name>
<keyword evidence="3 4" id="KW-0436">Ligase</keyword>
<dbReference type="Proteomes" id="UP000294678">
    <property type="component" value="Unassembled WGS sequence"/>
</dbReference>
<dbReference type="Pfam" id="PF02441">
    <property type="entry name" value="Flavoprotein"/>
    <property type="match status" value="1"/>
</dbReference>
<dbReference type="HAMAP" id="MF_02225">
    <property type="entry name" value="CoaBC"/>
    <property type="match status" value="1"/>
</dbReference>
<evidence type="ECO:0000256" key="4">
    <source>
        <dbReference type="RuleBase" id="RU364078"/>
    </source>
</evidence>
<dbReference type="AlphaFoldDB" id="A0AA46I4V0"/>
<feature type="domain" description="DNA/pantothenate metabolism flavoprotein C-terminal" evidence="6">
    <location>
        <begin position="196"/>
        <end position="400"/>
    </location>
</feature>
<dbReference type="GO" id="GO:0004632">
    <property type="term" value="F:phosphopantothenate--cysteine ligase activity"/>
    <property type="evidence" value="ECO:0007669"/>
    <property type="project" value="UniProtKB-UniRule"/>
</dbReference>
<comment type="function">
    <text evidence="3">Catalyzes two sequential steps in the biosynthesis of coenzyme A. In the first step cysteine is conjugated to 4'-phosphopantothenate to form 4-phosphopantothenoylcysteine. In the second step the latter compound is decarboxylated to form 4'-phosphopantotheine.</text>
</comment>
<evidence type="ECO:0000313" key="7">
    <source>
        <dbReference type="EMBL" id="TDT67429.1"/>
    </source>
</evidence>
<comment type="catalytic activity">
    <reaction evidence="3 4">
        <text>(R)-4'-phosphopantothenate + L-cysteine + CTP = N-[(R)-4-phosphopantothenoyl]-L-cysteine + CMP + diphosphate + H(+)</text>
        <dbReference type="Rhea" id="RHEA:19397"/>
        <dbReference type="ChEBI" id="CHEBI:10986"/>
        <dbReference type="ChEBI" id="CHEBI:15378"/>
        <dbReference type="ChEBI" id="CHEBI:33019"/>
        <dbReference type="ChEBI" id="CHEBI:35235"/>
        <dbReference type="ChEBI" id="CHEBI:37563"/>
        <dbReference type="ChEBI" id="CHEBI:59458"/>
        <dbReference type="ChEBI" id="CHEBI:60377"/>
        <dbReference type="EC" id="6.3.2.5"/>
    </reaction>
</comment>
<dbReference type="Gene3D" id="3.40.50.10300">
    <property type="entry name" value="CoaB-like"/>
    <property type="match status" value="1"/>
</dbReference>
<evidence type="ECO:0000256" key="3">
    <source>
        <dbReference type="HAMAP-Rule" id="MF_02225"/>
    </source>
</evidence>
<evidence type="ECO:0000256" key="2">
    <source>
        <dbReference type="ARBA" id="ARBA00023239"/>
    </source>
</evidence>
<dbReference type="SUPFAM" id="SSF102645">
    <property type="entry name" value="CoaB-like"/>
    <property type="match status" value="1"/>
</dbReference>
<reference evidence="7 8" key="1">
    <citation type="submission" date="2019-03" db="EMBL/GenBank/DDBJ databases">
        <title>Genomic Encyclopedia of Type Strains, Phase IV (KMG-IV): sequencing the most valuable type-strain genomes for metagenomic binning, comparative biology and taxonomic classification.</title>
        <authorList>
            <person name="Goeker M."/>
        </authorList>
    </citation>
    <scope>NUCLEOTIDE SEQUENCE [LARGE SCALE GENOMIC DNA]</scope>
    <source>
        <strain evidence="7 8">DSM 100055</strain>
    </source>
</reference>
<dbReference type="EC" id="4.1.1.36" evidence="3"/>
<dbReference type="GO" id="GO:0015937">
    <property type="term" value="P:coenzyme A biosynthetic process"/>
    <property type="evidence" value="ECO:0007669"/>
    <property type="project" value="UniProtKB-UniRule"/>
</dbReference>
<dbReference type="GO" id="GO:0046872">
    <property type="term" value="F:metal ion binding"/>
    <property type="evidence" value="ECO:0007669"/>
    <property type="project" value="UniProtKB-KW"/>
</dbReference>
<accession>A0AA46I4V0</accession>
<dbReference type="Gene3D" id="3.40.50.1950">
    <property type="entry name" value="Flavin prenyltransferase-like"/>
    <property type="match status" value="1"/>
</dbReference>
<dbReference type="GO" id="GO:0015941">
    <property type="term" value="P:pantothenate catabolic process"/>
    <property type="evidence" value="ECO:0007669"/>
    <property type="project" value="InterPro"/>
</dbReference>
<protein>
    <recommendedName>
        <fullName evidence="3">Coenzyme A biosynthesis bifunctional protein CoaBC</fullName>
    </recommendedName>
    <alternativeName>
        <fullName evidence="3">DNA/pantothenate metabolism flavoprotein</fullName>
    </alternativeName>
    <alternativeName>
        <fullName evidence="3">Phosphopantothenoylcysteine synthetase/decarboxylase</fullName>
        <shortName evidence="3">PPCS-PPCDC</shortName>
    </alternativeName>
    <domain>
        <recommendedName>
            <fullName evidence="3">Phosphopantothenoylcysteine decarboxylase</fullName>
            <shortName evidence="3">PPC decarboxylase</shortName>
            <shortName evidence="3">PPC-DC</shortName>
            <ecNumber evidence="3">4.1.1.36</ecNumber>
        </recommendedName>
        <alternativeName>
            <fullName evidence="3">CoaC</fullName>
        </alternativeName>
    </domain>
    <domain>
        <recommendedName>
            <fullName evidence="3">Phosphopantothenate--cysteine ligase</fullName>
            <ecNumber evidence="3">6.3.2.5</ecNumber>
        </recommendedName>
        <alternativeName>
            <fullName evidence="3">CoaB</fullName>
        </alternativeName>
        <alternativeName>
            <fullName evidence="3">Phosphopantothenoylcysteine synthetase</fullName>
            <shortName evidence="3">PPC synthetase</shortName>
            <shortName evidence="3">PPC-S</shortName>
        </alternativeName>
    </domain>
</protein>
<comment type="similarity">
    <text evidence="3 4">In the N-terminal section; belongs to the HFCD (homo-oligomeric flavin containing Cys decarboxylase) superfamily.</text>
</comment>
<comment type="function">
    <text evidence="4">Catalyzes two steps in the biosynthesis of coenzyme A. In the first step cysteine is conjugated to 4'-phosphopantothenate to form 4-phosphopantothenoylcysteine, in the latter compound is decarboxylated to form 4'-phosphopantotheine.</text>
</comment>
<keyword evidence="1 3" id="KW-0210">Decarboxylase</keyword>
<comment type="caution">
    <text evidence="7">The sequence shown here is derived from an EMBL/GenBank/DDBJ whole genome shotgun (WGS) entry which is preliminary data.</text>
</comment>
<feature type="binding site" evidence="3">
    <location>
        <position position="347"/>
    </location>
    <ligand>
        <name>CTP</name>
        <dbReference type="ChEBI" id="CHEBI:37563"/>
    </ligand>
</feature>
<feature type="region of interest" description="Phosphopantothenate--cysteine ligase" evidence="3">
    <location>
        <begin position="201"/>
        <end position="402"/>
    </location>
</feature>
<evidence type="ECO:0000256" key="1">
    <source>
        <dbReference type="ARBA" id="ARBA00022793"/>
    </source>
</evidence>
<keyword evidence="2 3" id="KW-0456">Lyase</keyword>
<dbReference type="PANTHER" id="PTHR14359">
    <property type="entry name" value="HOMO-OLIGOMERIC FLAVIN CONTAINING CYS DECARBOXYLASE FAMILY"/>
    <property type="match status" value="1"/>
</dbReference>
<dbReference type="SUPFAM" id="SSF52507">
    <property type="entry name" value="Homo-oligomeric flavin-containing Cys decarboxylases, HFCD"/>
    <property type="match status" value="1"/>
</dbReference>
<dbReference type="GO" id="GO:0010181">
    <property type="term" value="F:FMN binding"/>
    <property type="evidence" value="ECO:0007669"/>
    <property type="project" value="UniProtKB-UniRule"/>
</dbReference>
<evidence type="ECO:0000259" key="5">
    <source>
        <dbReference type="Pfam" id="PF02441"/>
    </source>
</evidence>
<comment type="pathway">
    <text evidence="3 4">Cofactor biosynthesis; coenzyme A biosynthesis; CoA from (R)-pantothenate: step 3/5.</text>
</comment>
<keyword evidence="3 4" id="KW-0288">FMN</keyword>
<dbReference type="InterPro" id="IPR003382">
    <property type="entry name" value="Flavoprotein"/>
</dbReference>
<feature type="domain" description="Flavoprotein" evidence="5">
    <location>
        <begin position="17"/>
        <end position="177"/>
    </location>
</feature>
<keyword evidence="8" id="KW-1185">Reference proteome</keyword>
<evidence type="ECO:0000313" key="8">
    <source>
        <dbReference type="Proteomes" id="UP000294678"/>
    </source>
</evidence>
<proteinExistence type="inferred from homology"/>
<comment type="cofactor">
    <cofactor evidence="3">
        <name>Mg(2+)</name>
        <dbReference type="ChEBI" id="CHEBI:18420"/>
    </cofactor>
</comment>
<keyword evidence="3" id="KW-0460">Magnesium</keyword>
<keyword evidence="3 4" id="KW-0285">Flavoprotein</keyword>
<dbReference type="Pfam" id="PF04127">
    <property type="entry name" value="DFP"/>
    <property type="match status" value="1"/>
</dbReference>
<feature type="active site" description="Proton donor" evidence="3">
    <location>
        <position position="169"/>
    </location>
</feature>
<dbReference type="InterPro" id="IPR036551">
    <property type="entry name" value="Flavin_trans-like"/>
</dbReference>
<feature type="binding site" evidence="3">
    <location>
        <position position="289"/>
    </location>
    <ligand>
        <name>CTP</name>
        <dbReference type="ChEBI" id="CHEBI:37563"/>
    </ligand>
</feature>
<keyword evidence="3" id="KW-0479">Metal-binding</keyword>
<feature type="binding site" evidence="3">
    <location>
        <begin position="315"/>
        <end position="318"/>
    </location>
    <ligand>
        <name>CTP</name>
        <dbReference type="ChEBI" id="CHEBI:37563"/>
    </ligand>
</feature>
<dbReference type="GO" id="GO:0004633">
    <property type="term" value="F:phosphopantothenoylcysteine decarboxylase activity"/>
    <property type="evidence" value="ECO:0007669"/>
    <property type="project" value="UniProtKB-UniRule"/>
</dbReference>
<comment type="pathway">
    <text evidence="3 4">Cofactor biosynthesis; coenzyme A biosynthesis; CoA from (R)-pantothenate: step 2/5.</text>
</comment>
<evidence type="ECO:0000259" key="6">
    <source>
        <dbReference type="Pfam" id="PF04127"/>
    </source>
</evidence>
<feature type="binding site" evidence="3">
    <location>
        <position position="351"/>
    </location>
    <ligand>
        <name>CTP</name>
        <dbReference type="ChEBI" id="CHEBI:37563"/>
    </ligand>
</feature>
<dbReference type="PANTHER" id="PTHR14359:SF6">
    <property type="entry name" value="PHOSPHOPANTOTHENOYLCYSTEINE DECARBOXYLASE"/>
    <property type="match status" value="1"/>
</dbReference>
<feature type="binding site" evidence="3">
    <location>
        <position position="333"/>
    </location>
    <ligand>
        <name>CTP</name>
        <dbReference type="ChEBI" id="CHEBI:37563"/>
    </ligand>
</feature>